<comment type="caution">
    <text evidence="1">The sequence shown here is derived from an EMBL/GenBank/DDBJ whole genome shotgun (WGS) entry which is preliminary data.</text>
</comment>
<protein>
    <submittedName>
        <fullName evidence="1">Uncharacterized protein</fullName>
    </submittedName>
</protein>
<organism evidence="1 2">
    <name type="scientific">Paraflavisolibacter caeni</name>
    <dbReference type="NCBI Taxonomy" id="2982496"/>
    <lineage>
        <taxon>Bacteria</taxon>
        <taxon>Pseudomonadati</taxon>
        <taxon>Bacteroidota</taxon>
        <taxon>Chitinophagia</taxon>
        <taxon>Chitinophagales</taxon>
        <taxon>Chitinophagaceae</taxon>
        <taxon>Paraflavisolibacter</taxon>
    </lineage>
</organism>
<reference evidence="1" key="1">
    <citation type="submission" date="2022-09" db="EMBL/GenBank/DDBJ databases">
        <authorList>
            <person name="Yuan C."/>
            <person name="Ke Z."/>
        </authorList>
    </citation>
    <scope>NUCLEOTIDE SEQUENCE</scope>
    <source>
        <strain evidence="1">LB-8</strain>
    </source>
</reference>
<gene>
    <name evidence="1" type="ORF">OCK74_23200</name>
</gene>
<name>A0A9X2Y0D6_9BACT</name>
<proteinExistence type="predicted"/>
<dbReference type="AlphaFoldDB" id="A0A9X2Y0D6"/>
<sequence length="96" mass="10845">MKKFLSVIMIFLACFGFTAKLMQLDKFYGTELVAKGCSEADEDGEKEKKDKEANEQIVFHTEIGFIAFALIATQNYHQSSFSKGYVSSPYNPPDFL</sequence>
<reference evidence="1" key="2">
    <citation type="submission" date="2023-04" db="EMBL/GenBank/DDBJ databases">
        <title>Paracnuella aquatica gen. nov., sp. nov., a member of the family Chitinophagaceae isolated from a hot spring.</title>
        <authorList>
            <person name="Wang C."/>
        </authorList>
    </citation>
    <scope>NUCLEOTIDE SEQUENCE</scope>
    <source>
        <strain evidence="1">LB-8</strain>
    </source>
</reference>
<dbReference type="Proteomes" id="UP001155483">
    <property type="component" value="Unassembled WGS sequence"/>
</dbReference>
<evidence type="ECO:0000313" key="1">
    <source>
        <dbReference type="EMBL" id="MCU7552047.1"/>
    </source>
</evidence>
<keyword evidence="2" id="KW-1185">Reference proteome</keyword>
<dbReference type="RefSeq" id="WP_279299484.1">
    <property type="nucleotide sequence ID" value="NZ_JAOTIF010000027.1"/>
</dbReference>
<accession>A0A9X2Y0D6</accession>
<evidence type="ECO:0000313" key="2">
    <source>
        <dbReference type="Proteomes" id="UP001155483"/>
    </source>
</evidence>
<dbReference type="EMBL" id="JAOTIF010000027">
    <property type="protein sequence ID" value="MCU7552047.1"/>
    <property type="molecule type" value="Genomic_DNA"/>
</dbReference>